<proteinExistence type="predicted"/>
<gene>
    <name evidence="1" type="ORF">CTRU02_212174</name>
</gene>
<reference evidence="1 2" key="1">
    <citation type="journal article" date="2020" name="Phytopathology">
        <title>Genome Sequence Resources of Colletotrichum truncatum, C. plurivorum, C. musicola, and C. sojae: Four Species Pathogenic to Soybean (Glycine max).</title>
        <authorList>
            <person name="Rogerio F."/>
            <person name="Boufleur T.R."/>
            <person name="Ciampi-Guillardi M."/>
            <person name="Sukno S.A."/>
            <person name="Thon M.R."/>
            <person name="Massola Junior N.S."/>
            <person name="Baroncelli R."/>
        </authorList>
    </citation>
    <scope>NUCLEOTIDE SEQUENCE [LARGE SCALE GENOMIC DNA]</scope>
    <source>
        <strain evidence="1 2">CMES1059</strain>
    </source>
</reference>
<name>A0ACC3YMT6_COLTU</name>
<evidence type="ECO:0000313" key="1">
    <source>
        <dbReference type="EMBL" id="KAL0933211.1"/>
    </source>
</evidence>
<evidence type="ECO:0000313" key="2">
    <source>
        <dbReference type="Proteomes" id="UP000805649"/>
    </source>
</evidence>
<dbReference type="EMBL" id="VUJX02000008">
    <property type="protein sequence ID" value="KAL0933211.1"/>
    <property type="molecule type" value="Genomic_DNA"/>
</dbReference>
<keyword evidence="2" id="KW-1185">Reference proteome</keyword>
<sequence>MSNHGSVTKDGRISPKPRRVQDLLESASNISGSKRLAPKRIIVDKDHADSSDTIVHHFYQKNYDLVPLGDTEPIGNGISFDVKPYTTNPPHHSKLPDPVCNDGPKSPSTQKTPPTPYSLPSGNSNITILPQPNNNAKPAPFLVQQPLEEVEPGDEQAPPVDSIQTAQLSVGKNDLQKRTLSDQLSRKKLGMIPLPLGHSGTTLNNKQSASNLSRVFSLDKTHELQNHWPEQQRTENPIIEDYFHPMAYEQNPQMHATQAFDTQNETTREQVLTLEANPQTRERKVECNDTSTLKSAIRRSNVNIDRRDISGTISVPPQQSSGTVGRERTSDVGSLPVMQPSIDVDRQLSRKAGTLPSKQSHIDNQGRQPTEVSSFPLQQPGAKFTRKQPHNVSSLPAQVPGTRSGSGFERQRSDTDPPKACDPGGGREVICKQFPCGREPSGGLDGGLCHITHVHVYITPERLGGSRSPHLQNEQNFRNAQARIARVGQQDGGNSEKKRSIRTRIQNGVHMIKAANKSKAIRKGRKANGAIPELIKHAKSHLVTMRGDSNSSTASLESRNMQVAKSEAITNGNLLFLDKQSNRNQHKQHKLVRQALYNKCNTTLPPNPVKQVSLKNLATSTVGCNGSTTRKANRSEDGAIESHLRREEWNRKMQEHATQGQQLVISLAKSYWELISPCFVPTSPLRQRVDAYKSTWADVWVVLLALIGGFISLAAAIRTSQGIAWVMRMMRTMLGI</sequence>
<protein>
    <submittedName>
        <fullName evidence="1">Uncharacterized protein</fullName>
    </submittedName>
</protein>
<comment type="caution">
    <text evidence="1">The sequence shown here is derived from an EMBL/GenBank/DDBJ whole genome shotgun (WGS) entry which is preliminary data.</text>
</comment>
<organism evidence="1 2">
    <name type="scientific">Colletotrichum truncatum</name>
    <name type="common">Anthracnose fungus</name>
    <name type="synonym">Colletotrichum capsici</name>
    <dbReference type="NCBI Taxonomy" id="5467"/>
    <lineage>
        <taxon>Eukaryota</taxon>
        <taxon>Fungi</taxon>
        <taxon>Dikarya</taxon>
        <taxon>Ascomycota</taxon>
        <taxon>Pezizomycotina</taxon>
        <taxon>Sordariomycetes</taxon>
        <taxon>Hypocreomycetidae</taxon>
        <taxon>Glomerellales</taxon>
        <taxon>Glomerellaceae</taxon>
        <taxon>Colletotrichum</taxon>
        <taxon>Colletotrichum truncatum species complex</taxon>
    </lineage>
</organism>
<dbReference type="Proteomes" id="UP000805649">
    <property type="component" value="Unassembled WGS sequence"/>
</dbReference>
<accession>A0ACC3YMT6</accession>